<dbReference type="InterPro" id="IPR013324">
    <property type="entry name" value="RNA_pol_sigma_r3/r4-like"/>
</dbReference>
<dbReference type="Pfam" id="PF04542">
    <property type="entry name" value="Sigma70_r2"/>
    <property type="match status" value="1"/>
</dbReference>
<dbReference type="HOGENOM" id="CLU_047691_3_4_9"/>
<dbReference type="Gene3D" id="1.10.1740.10">
    <property type="match status" value="1"/>
</dbReference>
<dbReference type="GO" id="GO:0006352">
    <property type="term" value="P:DNA-templated transcription initiation"/>
    <property type="evidence" value="ECO:0007669"/>
    <property type="project" value="InterPro"/>
</dbReference>
<evidence type="ECO:0000256" key="4">
    <source>
        <dbReference type="ARBA" id="ARBA00023125"/>
    </source>
</evidence>
<dbReference type="AlphaFoldDB" id="C0D671"/>
<dbReference type="GO" id="GO:0016987">
    <property type="term" value="F:sigma factor activity"/>
    <property type="evidence" value="ECO:0007669"/>
    <property type="project" value="UniProtKB-KW"/>
</dbReference>
<dbReference type="PANTHER" id="PTHR43133">
    <property type="entry name" value="RNA POLYMERASE ECF-TYPE SIGMA FACTO"/>
    <property type="match status" value="1"/>
</dbReference>
<proteinExistence type="inferred from homology"/>
<evidence type="ECO:0000256" key="3">
    <source>
        <dbReference type="ARBA" id="ARBA00023082"/>
    </source>
</evidence>
<keyword evidence="5" id="KW-0804">Transcription</keyword>
<reference evidence="8 9" key="2">
    <citation type="submission" date="2009-02" db="EMBL/GenBank/DDBJ databases">
        <title>Draft genome sequence of Clostridium asparagiforme (DSM 15981).</title>
        <authorList>
            <person name="Sudarsanam P."/>
            <person name="Ley R."/>
            <person name="Guruge J."/>
            <person name="Turnbaugh P.J."/>
            <person name="Mahowald M."/>
            <person name="Liep D."/>
            <person name="Gordon J."/>
        </authorList>
    </citation>
    <scope>NUCLEOTIDE SEQUENCE [LARGE SCALE GENOMIC DNA]</scope>
    <source>
        <strain evidence="8 9">DSM 15981</strain>
    </source>
</reference>
<keyword evidence="4" id="KW-0238">DNA-binding</keyword>
<keyword evidence="9" id="KW-1185">Reference proteome</keyword>
<feature type="domain" description="RNA polymerase sigma-70 region 2" evidence="6">
    <location>
        <begin position="54"/>
        <end position="121"/>
    </location>
</feature>
<accession>C0D671</accession>
<feature type="domain" description="RNA polymerase sigma factor 70 region 4 type 2" evidence="7">
    <location>
        <begin position="147"/>
        <end position="198"/>
    </location>
</feature>
<dbReference type="InterPro" id="IPR007627">
    <property type="entry name" value="RNA_pol_sigma70_r2"/>
</dbReference>
<evidence type="ECO:0000256" key="5">
    <source>
        <dbReference type="ARBA" id="ARBA00023163"/>
    </source>
</evidence>
<evidence type="ECO:0000256" key="2">
    <source>
        <dbReference type="ARBA" id="ARBA00023015"/>
    </source>
</evidence>
<gene>
    <name evidence="8" type="ORF">CLOSTASPAR_04767</name>
</gene>
<dbReference type="InterPro" id="IPR039425">
    <property type="entry name" value="RNA_pol_sigma-70-like"/>
</dbReference>
<dbReference type="SUPFAM" id="SSF88659">
    <property type="entry name" value="Sigma3 and sigma4 domains of RNA polymerase sigma factors"/>
    <property type="match status" value="1"/>
</dbReference>
<dbReference type="InterPro" id="IPR013249">
    <property type="entry name" value="RNA_pol_sigma70_r4_t2"/>
</dbReference>
<dbReference type="EMBL" id="ACCJ01000393">
    <property type="protein sequence ID" value="EEG53162.1"/>
    <property type="molecule type" value="Genomic_DNA"/>
</dbReference>
<reference evidence="8 9" key="1">
    <citation type="submission" date="2009-01" db="EMBL/GenBank/DDBJ databases">
        <authorList>
            <person name="Fulton L."/>
            <person name="Clifton S."/>
            <person name="Fulton B."/>
            <person name="Xu J."/>
            <person name="Minx P."/>
            <person name="Pepin K.H."/>
            <person name="Johnson M."/>
            <person name="Bhonagiri V."/>
            <person name="Nash W.E."/>
            <person name="Mardis E.R."/>
            <person name="Wilson R.K."/>
        </authorList>
    </citation>
    <scope>NUCLEOTIDE SEQUENCE [LARGE SCALE GENOMIC DNA]</scope>
    <source>
        <strain evidence="8 9">DSM 15981</strain>
    </source>
</reference>
<evidence type="ECO:0000256" key="1">
    <source>
        <dbReference type="ARBA" id="ARBA00010641"/>
    </source>
</evidence>
<evidence type="ECO:0000313" key="9">
    <source>
        <dbReference type="Proteomes" id="UP000004756"/>
    </source>
</evidence>
<dbReference type="InterPro" id="IPR036388">
    <property type="entry name" value="WH-like_DNA-bd_sf"/>
</dbReference>
<dbReference type="GO" id="GO:0003677">
    <property type="term" value="F:DNA binding"/>
    <property type="evidence" value="ECO:0007669"/>
    <property type="project" value="UniProtKB-KW"/>
</dbReference>
<dbReference type="InterPro" id="IPR013325">
    <property type="entry name" value="RNA_pol_sigma_r2"/>
</dbReference>
<dbReference type="Gene3D" id="1.10.10.10">
    <property type="entry name" value="Winged helix-like DNA-binding domain superfamily/Winged helix DNA-binding domain"/>
    <property type="match status" value="1"/>
</dbReference>
<dbReference type="InterPro" id="IPR014284">
    <property type="entry name" value="RNA_pol_sigma-70_dom"/>
</dbReference>
<protein>
    <submittedName>
        <fullName evidence="8">Sigma-70 region 2</fullName>
    </submittedName>
</protein>
<dbReference type="PANTHER" id="PTHR43133:SF8">
    <property type="entry name" value="RNA POLYMERASE SIGMA FACTOR HI_1459-RELATED"/>
    <property type="match status" value="1"/>
</dbReference>
<dbReference type="SUPFAM" id="SSF88946">
    <property type="entry name" value="Sigma2 domain of RNA polymerase sigma factors"/>
    <property type="match status" value="1"/>
</dbReference>
<keyword evidence="2" id="KW-0805">Transcription regulation</keyword>
<dbReference type="Pfam" id="PF08281">
    <property type="entry name" value="Sigma70_r4_2"/>
    <property type="match status" value="1"/>
</dbReference>
<dbReference type="Proteomes" id="UP000004756">
    <property type="component" value="Unassembled WGS sequence"/>
</dbReference>
<sequence length="209" mass="24344">MQGGQREIGGENAEMLFFMMAVGEPLREKKVRKKIDESLITRIGRDDRDALEELYRLTERPLYSYVLAIVKNPCDTQDIVQETYLKIRACAHLYRPQGKPMAWIFTIARNLSLNYIRLNSRQIQPEEGEMENSIELSYVQDPVDRLVLESALRLLREQEREIIFLHLVAGLKHREIAGLLHLPLSTVLSGYRRALTKMKSYLEEGEKRQ</sequence>
<dbReference type="NCBIfam" id="TIGR02937">
    <property type="entry name" value="sigma70-ECF"/>
    <property type="match status" value="1"/>
</dbReference>
<organism evidence="8 9">
    <name type="scientific">[Clostridium] asparagiforme DSM 15981</name>
    <dbReference type="NCBI Taxonomy" id="518636"/>
    <lineage>
        <taxon>Bacteria</taxon>
        <taxon>Bacillati</taxon>
        <taxon>Bacillota</taxon>
        <taxon>Clostridia</taxon>
        <taxon>Lachnospirales</taxon>
        <taxon>Lachnospiraceae</taxon>
        <taxon>Enterocloster</taxon>
    </lineage>
</organism>
<keyword evidence="3" id="KW-0731">Sigma factor</keyword>
<evidence type="ECO:0000259" key="6">
    <source>
        <dbReference type="Pfam" id="PF04542"/>
    </source>
</evidence>
<comment type="caution">
    <text evidence="8">The sequence shown here is derived from an EMBL/GenBank/DDBJ whole genome shotgun (WGS) entry which is preliminary data.</text>
</comment>
<comment type="similarity">
    <text evidence="1">Belongs to the sigma-70 factor family. ECF subfamily.</text>
</comment>
<evidence type="ECO:0000259" key="7">
    <source>
        <dbReference type="Pfam" id="PF08281"/>
    </source>
</evidence>
<name>C0D671_9FIRM</name>
<evidence type="ECO:0000313" key="8">
    <source>
        <dbReference type="EMBL" id="EEG53162.1"/>
    </source>
</evidence>